<reference evidence="2 4" key="1">
    <citation type="journal article" date="2008" name="Science">
        <title>The Physcomitrella genome reveals evolutionary insights into the conquest of land by plants.</title>
        <authorList>
            <person name="Rensing S."/>
            <person name="Lang D."/>
            <person name="Zimmer A."/>
            <person name="Terry A."/>
            <person name="Salamov A."/>
            <person name="Shapiro H."/>
            <person name="Nishiyama T."/>
            <person name="Perroud P.-F."/>
            <person name="Lindquist E."/>
            <person name="Kamisugi Y."/>
            <person name="Tanahashi T."/>
            <person name="Sakakibara K."/>
            <person name="Fujita T."/>
            <person name="Oishi K."/>
            <person name="Shin-I T."/>
            <person name="Kuroki Y."/>
            <person name="Toyoda A."/>
            <person name="Suzuki Y."/>
            <person name="Hashimoto A."/>
            <person name="Yamaguchi K."/>
            <person name="Sugano A."/>
            <person name="Kohara Y."/>
            <person name="Fujiyama A."/>
            <person name="Anterola A."/>
            <person name="Aoki S."/>
            <person name="Ashton N."/>
            <person name="Barbazuk W.B."/>
            <person name="Barker E."/>
            <person name="Bennetzen J."/>
            <person name="Bezanilla M."/>
            <person name="Blankenship R."/>
            <person name="Cho S.H."/>
            <person name="Dutcher S."/>
            <person name="Estelle M."/>
            <person name="Fawcett J.A."/>
            <person name="Gundlach H."/>
            <person name="Hanada K."/>
            <person name="Heyl A."/>
            <person name="Hicks K.A."/>
            <person name="Hugh J."/>
            <person name="Lohr M."/>
            <person name="Mayer K."/>
            <person name="Melkozernov A."/>
            <person name="Murata T."/>
            <person name="Nelson D."/>
            <person name="Pils B."/>
            <person name="Prigge M."/>
            <person name="Reiss B."/>
            <person name="Renner T."/>
            <person name="Rombauts S."/>
            <person name="Rushton P."/>
            <person name="Sanderfoot A."/>
            <person name="Schween G."/>
            <person name="Shiu S.-H."/>
            <person name="Stueber K."/>
            <person name="Theodoulou F.L."/>
            <person name="Tu H."/>
            <person name="Van de Peer Y."/>
            <person name="Verrier P.J."/>
            <person name="Waters E."/>
            <person name="Wood A."/>
            <person name="Yang L."/>
            <person name="Cove D."/>
            <person name="Cuming A."/>
            <person name="Hasebe M."/>
            <person name="Lucas S."/>
            <person name="Mishler D.B."/>
            <person name="Reski R."/>
            <person name="Grigoriev I."/>
            <person name="Quatrano R.S."/>
            <person name="Boore J.L."/>
        </authorList>
    </citation>
    <scope>NUCLEOTIDE SEQUENCE [LARGE SCALE GENOMIC DNA]</scope>
    <source>
        <strain evidence="3 4">cv. Gransden 2004</strain>
    </source>
</reference>
<reference evidence="3" key="3">
    <citation type="submission" date="2020-12" db="UniProtKB">
        <authorList>
            <consortium name="EnsemblPlants"/>
        </authorList>
    </citation>
    <scope>IDENTIFICATION</scope>
</reference>
<dbReference type="Gramene" id="Pp3c7_25030V3.1">
    <property type="protein sequence ID" value="Pp3c7_25030V3.1"/>
    <property type="gene ID" value="Pp3c7_25030"/>
</dbReference>
<dbReference type="AlphaFoldDB" id="A0A2K1KD25"/>
<evidence type="ECO:0000313" key="3">
    <source>
        <dbReference type="EnsemblPlants" id="Pp3c7_25030V3.1"/>
    </source>
</evidence>
<feature type="compositionally biased region" description="Acidic residues" evidence="1">
    <location>
        <begin position="25"/>
        <end position="34"/>
    </location>
</feature>
<name>A0A2K1KD25_PHYPA</name>
<reference evidence="2 4" key="2">
    <citation type="journal article" date="2018" name="Plant J.">
        <title>The Physcomitrella patens chromosome-scale assembly reveals moss genome structure and evolution.</title>
        <authorList>
            <person name="Lang D."/>
            <person name="Ullrich K.K."/>
            <person name="Murat F."/>
            <person name="Fuchs J."/>
            <person name="Jenkins J."/>
            <person name="Haas F.B."/>
            <person name="Piednoel M."/>
            <person name="Gundlach H."/>
            <person name="Van Bel M."/>
            <person name="Meyberg R."/>
            <person name="Vives C."/>
            <person name="Morata J."/>
            <person name="Symeonidi A."/>
            <person name="Hiss M."/>
            <person name="Muchero W."/>
            <person name="Kamisugi Y."/>
            <person name="Saleh O."/>
            <person name="Blanc G."/>
            <person name="Decker E.L."/>
            <person name="van Gessel N."/>
            <person name="Grimwood J."/>
            <person name="Hayes R.D."/>
            <person name="Graham S.W."/>
            <person name="Gunter L.E."/>
            <person name="McDaniel S.F."/>
            <person name="Hoernstein S.N.W."/>
            <person name="Larsson A."/>
            <person name="Li F.W."/>
            <person name="Perroud P.F."/>
            <person name="Phillips J."/>
            <person name="Ranjan P."/>
            <person name="Rokshar D.S."/>
            <person name="Rothfels C.J."/>
            <person name="Schneider L."/>
            <person name="Shu S."/>
            <person name="Stevenson D.W."/>
            <person name="Thummler F."/>
            <person name="Tillich M."/>
            <person name="Villarreal Aguilar J.C."/>
            <person name="Widiez T."/>
            <person name="Wong G.K."/>
            <person name="Wymore A."/>
            <person name="Zhang Y."/>
            <person name="Zimmer A.D."/>
            <person name="Quatrano R.S."/>
            <person name="Mayer K.F.X."/>
            <person name="Goodstein D."/>
            <person name="Casacuberta J.M."/>
            <person name="Vandepoele K."/>
            <person name="Reski R."/>
            <person name="Cuming A.C."/>
            <person name="Tuskan G.A."/>
            <person name="Maumus F."/>
            <person name="Salse J."/>
            <person name="Schmutz J."/>
            <person name="Rensing S.A."/>
        </authorList>
    </citation>
    <scope>NUCLEOTIDE SEQUENCE [LARGE SCALE GENOMIC DNA]</scope>
    <source>
        <strain evidence="3 4">cv. Gransden 2004</strain>
    </source>
</reference>
<sequence>MDNPGGVEAEGELESTECHCAVDLVEGEQEPLVDGDEHLVRSDGIAGGGGEDHALSQPESDEQLGNLPPAAVPPVVDVHPPPASPLDTIPDPPQFGLVHVGKPSQAQYLRVVESFPELENGAHNWW</sequence>
<keyword evidence="4" id="KW-1185">Reference proteome</keyword>
<feature type="region of interest" description="Disordered" evidence="1">
    <location>
        <begin position="25"/>
        <end position="96"/>
    </location>
</feature>
<organism evidence="2">
    <name type="scientific">Physcomitrium patens</name>
    <name type="common">Spreading-leaved earth moss</name>
    <name type="synonym">Physcomitrella patens</name>
    <dbReference type="NCBI Taxonomy" id="3218"/>
    <lineage>
        <taxon>Eukaryota</taxon>
        <taxon>Viridiplantae</taxon>
        <taxon>Streptophyta</taxon>
        <taxon>Embryophyta</taxon>
        <taxon>Bryophyta</taxon>
        <taxon>Bryophytina</taxon>
        <taxon>Bryopsida</taxon>
        <taxon>Funariidae</taxon>
        <taxon>Funariales</taxon>
        <taxon>Funariaceae</taxon>
        <taxon>Physcomitrium</taxon>
    </lineage>
</organism>
<dbReference type="Proteomes" id="UP000006727">
    <property type="component" value="Chromosome 7"/>
</dbReference>
<dbReference type="InParanoid" id="A0A2K1KD25"/>
<gene>
    <name evidence="2" type="ORF">PHYPA_010836</name>
</gene>
<accession>A0A2K1KD25</accession>
<protein>
    <submittedName>
        <fullName evidence="2 3">Uncharacterized protein</fullName>
    </submittedName>
</protein>
<evidence type="ECO:0000256" key="1">
    <source>
        <dbReference type="SAM" id="MobiDB-lite"/>
    </source>
</evidence>
<dbReference type="EMBL" id="ABEU02000007">
    <property type="protein sequence ID" value="PNR51649.1"/>
    <property type="molecule type" value="Genomic_DNA"/>
</dbReference>
<evidence type="ECO:0000313" key="4">
    <source>
        <dbReference type="Proteomes" id="UP000006727"/>
    </source>
</evidence>
<dbReference type="PaxDb" id="3218-PP1S97_56V6.1"/>
<proteinExistence type="predicted"/>
<evidence type="ECO:0000313" key="2">
    <source>
        <dbReference type="EMBL" id="PNR51649.1"/>
    </source>
</evidence>
<dbReference type="EnsemblPlants" id="Pp3c7_25030V3.1">
    <property type="protein sequence ID" value="Pp3c7_25030V3.1"/>
    <property type="gene ID" value="Pp3c7_25030"/>
</dbReference>